<comment type="subcellular location">
    <subcellularLocation>
        <location evidence="1">Cell membrane</location>
        <topology evidence="1">Single-pass type II membrane protein</topology>
    </subcellularLocation>
    <subcellularLocation>
        <location evidence="4">Membrane</location>
        <topology evidence="4">Single-pass type II membrane protein</topology>
    </subcellularLocation>
</comment>
<feature type="domain" description="Peptidase S26" evidence="6">
    <location>
        <begin position="290"/>
        <end position="486"/>
    </location>
</feature>
<dbReference type="InterPro" id="IPR036286">
    <property type="entry name" value="LexA/Signal_pep-like_sf"/>
</dbReference>
<feature type="active site" evidence="3">
    <location>
        <position position="320"/>
    </location>
</feature>
<keyword evidence="8" id="KW-1185">Reference proteome</keyword>
<protein>
    <recommendedName>
        <fullName evidence="4">Signal peptidase I</fullName>
        <ecNumber evidence="4">3.4.21.89</ecNumber>
    </recommendedName>
</protein>
<evidence type="ECO:0000256" key="3">
    <source>
        <dbReference type="PIRSR" id="PIRSR600223-1"/>
    </source>
</evidence>
<evidence type="ECO:0000259" key="6">
    <source>
        <dbReference type="Pfam" id="PF10502"/>
    </source>
</evidence>
<dbReference type="EMBL" id="BJVJ01000103">
    <property type="protein sequence ID" value="GEL26664.1"/>
    <property type="molecule type" value="Genomic_DNA"/>
</dbReference>
<dbReference type="PANTHER" id="PTHR43390">
    <property type="entry name" value="SIGNAL PEPTIDASE I"/>
    <property type="match status" value="1"/>
</dbReference>
<gene>
    <name evidence="7" type="ORF">PSU4_56180</name>
</gene>
<dbReference type="PRINTS" id="PR00727">
    <property type="entry name" value="LEADERPTASE"/>
</dbReference>
<keyword evidence="4" id="KW-0812">Transmembrane</keyword>
<feature type="compositionally biased region" description="Pro residues" evidence="5">
    <location>
        <begin position="142"/>
        <end position="156"/>
    </location>
</feature>
<evidence type="ECO:0000313" key="7">
    <source>
        <dbReference type="EMBL" id="GEL26664.1"/>
    </source>
</evidence>
<dbReference type="AlphaFoldDB" id="A0A511DSD8"/>
<dbReference type="Gene3D" id="2.10.109.10">
    <property type="entry name" value="Umud Fragment, subunit A"/>
    <property type="match status" value="1"/>
</dbReference>
<proteinExistence type="inferred from homology"/>
<dbReference type="GO" id="GO:0005886">
    <property type="term" value="C:plasma membrane"/>
    <property type="evidence" value="ECO:0007669"/>
    <property type="project" value="UniProtKB-SubCell"/>
</dbReference>
<dbReference type="GO" id="GO:0009003">
    <property type="term" value="F:signal peptidase activity"/>
    <property type="evidence" value="ECO:0007669"/>
    <property type="project" value="UniProtKB-EC"/>
</dbReference>
<feature type="transmembrane region" description="Helical" evidence="4">
    <location>
        <begin position="292"/>
        <end position="315"/>
    </location>
</feature>
<evidence type="ECO:0000256" key="5">
    <source>
        <dbReference type="SAM" id="MobiDB-lite"/>
    </source>
</evidence>
<dbReference type="EC" id="3.4.21.89" evidence="4"/>
<keyword evidence="4" id="KW-0472">Membrane</keyword>
<comment type="catalytic activity">
    <reaction evidence="4">
        <text>Cleavage of hydrophobic, N-terminal signal or leader sequences from secreted and periplasmic proteins.</text>
        <dbReference type="EC" id="3.4.21.89"/>
    </reaction>
</comment>
<evidence type="ECO:0000256" key="4">
    <source>
        <dbReference type="RuleBase" id="RU362042"/>
    </source>
</evidence>
<accession>A0A511DSD8</accession>
<dbReference type="InterPro" id="IPR000223">
    <property type="entry name" value="Pept_S26A_signal_pept_1"/>
</dbReference>
<organism evidence="7 8">
    <name type="scientific">Pseudonocardia sulfidoxydans NBRC 16205</name>
    <dbReference type="NCBI Taxonomy" id="1223511"/>
    <lineage>
        <taxon>Bacteria</taxon>
        <taxon>Bacillati</taxon>
        <taxon>Actinomycetota</taxon>
        <taxon>Actinomycetes</taxon>
        <taxon>Pseudonocardiales</taxon>
        <taxon>Pseudonocardiaceae</taxon>
        <taxon>Pseudonocardia</taxon>
    </lineage>
</organism>
<name>A0A511DSD8_9PSEU</name>
<dbReference type="InterPro" id="IPR019533">
    <property type="entry name" value="Peptidase_S26"/>
</dbReference>
<dbReference type="SUPFAM" id="SSF51306">
    <property type="entry name" value="LexA/Signal peptidase"/>
    <property type="match status" value="1"/>
</dbReference>
<feature type="region of interest" description="Disordered" evidence="5">
    <location>
        <begin position="532"/>
        <end position="559"/>
    </location>
</feature>
<dbReference type="NCBIfam" id="TIGR02227">
    <property type="entry name" value="sigpep_I_bact"/>
    <property type="match status" value="1"/>
</dbReference>
<evidence type="ECO:0000256" key="1">
    <source>
        <dbReference type="ARBA" id="ARBA00004401"/>
    </source>
</evidence>
<reference evidence="7 8" key="1">
    <citation type="submission" date="2019-07" db="EMBL/GenBank/DDBJ databases">
        <title>Whole genome shotgun sequence of Pseudonocardia sulfidoxydans NBRC 16205.</title>
        <authorList>
            <person name="Hosoyama A."/>
            <person name="Uohara A."/>
            <person name="Ohji S."/>
            <person name="Ichikawa N."/>
        </authorList>
    </citation>
    <scope>NUCLEOTIDE SEQUENCE [LARGE SCALE GENOMIC DNA]</scope>
    <source>
        <strain evidence="7 8">NBRC 16205</strain>
    </source>
</reference>
<keyword evidence="4" id="KW-1133">Transmembrane helix</keyword>
<comment type="caution">
    <text evidence="7">The sequence shown here is derived from an EMBL/GenBank/DDBJ whole genome shotgun (WGS) entry which is preliminary data.</text>
</comment>
<feature type="compositionally biased region" description="Basic and acidic residues" evidence="5">
    <location>
        <begin position="205"/>
        <end position="235"/>
    </location>
</feature>
<evidence type="ECO:0000313" key="8">
    <source>
        <dbReference type="Proteomes" id="UP000321685"/>
    </source>
</evidence>
<dbReference type="Proteomes" id="UP000321685">
    <property type="component" value="Unassembled WGS sequence"/>
</dbReference>
<keyword evidence="4" id="KW-0645">Protease</keyword>
<dbReference type="CDD" id="cd06530">
    <property type="entry name" value="S26_SPase_I"/>
    <property type="match status" value="1"/>
</dbReference>
<keyword evidence="4" id="KW-0378">Hydrolase</keyword>
<feature type="compositionally biased region" description="Basic residues" evidence="5">
    <location>
        <begin position="549"/>
        <end position="559"/>
    </location>
</feature>
<feature type="compositionally biased region" description="Basic and acidic residues" evidence="5">
    <location>
        <begin position="157"/>
        <end position="180"/>
    </location>
</feature>
<dbReference type="GO" id="GO:0004252">
    <property type="term" value="F:serine-type endopeptidase activity"/>
    <property type="evidence" value="ECO:0007669"/>
    <property type="project" value="InterPro"/>
</dbReference>
<dbReference type="Pfam" id="PF10502">
    <property type="entry name" value="Peptidase_S26"/>
    <property type="match status" value="1"/>
</dbReference>
<feature type="active site" evidence="3">
    <location>
        <position position="397"/>
    </location>
</feature>
<feature type="region of interest" description="Disordered" evidence="5">
    <location>
        <begin position="1"/>
        <end position="284"/>
    </location>
</feature>
<dbReference type="PANTHER" id="PTHR43390:SF1">
    <property type="entry name" value="CHLOROPLAST PROCESSING PEPTIDASE"/>
    <property type="match status" value="1"/>
</dbReference>
<comment type="similarity">
    <text evidence="2 4">Belongs to the peptidase S26 family.</text>
</comment>
<feature type="compositionally biased region" description="Gly residues" evidence="5">
    <location>
        <begin position="46"/>
        <end position="55"/>
    </location>
</feature>
<dbReference type="GO" id="GO:0006465">
    <property type="term" value="P:signal peptide processing"/>
    <property type="evidence" value="ECO:0007669"/>
    <property type="project" value="InterPro"/>
</dbReference>
<evidence type="ECO:0000256" key="2">
    <source>
        <dbReference type="ARBA" id="ARBA00009370"/>
    </source>
</evidence>
<sequence length="559" mass="59995">MSVALPELPDDRRAQPRRYGPANPAPPPPGEGRVPADERWAPNGGPDAGVAGGPGRHAPRQAPGRTPDEWAPEAAPRHGQNGRPDNPGRSPQGYDGRASARRGPGHGSPGADAPGYDARGAEVRNVDASGGDDLDRTMPQRPTGPPPTGPRRQPPGDPRRNGRADRPAAARPPAHDRVVPDDVLAGPGDAALDETVDLGRAPRALRRDEPLREDRPRRSAREQRPTGERRVRDTTDGVSDSLETGAVPGRHRRRAGESPEGRPASSYSGDTKPGGGKQKSGRRRKTSFWKELPLLIVVALLLTFLIQTFLAKVYVIPSGSMEQTLHGCTGCNNDRVLVDKITYRFSDPTPGDVVVFRGPDSWGTEQVSVPSSALARGLQQVGSLIGLAPPDEKDFVKRVIAVGGQTVACCDSRNRVMVNGKPLDEPYIYYLPEAGPARQVPFGPVTVPQGELWMMGDSRNNSSDSRAAGHGPVPVENVIGKARLKVLPFDRFGIIHAPDPQSAEPVGMGGPEGPPLALGLLGTLPLAIDRRRRSRSSGVDDIDDFLPSPRRRLPRPWRR</sequence>